<evidence type="ECO:0000259" key="3">
    <source>
        <dbReference type="SMART" id="SM00903"/>
    </source>
</evidence>
<dbReference type="RefSeq" id="WP_195128303.1">
    <property type="nucleotide sequence ID" value="NZ_JADLQX010000003.1"/>
</dbReference>
<keyword evidence="5" id="KW-1185">Reference proteome</keyword>
<dbReference type="PANTHER" id="PTHR30466">
    <property type="entry name" value="FLAVIN REDUCTASE"/>
    <property type="match status" value="1"/>
</dbReference>
<name>A0ABS0CJX6_9NOCA</name>
<comment type="similarity">
    <text evidence="1">Belongs to the non-flavoprotein flavin reductase family.</text>
</comment>
<evidence type="ECO:0000256" key="2">
    <source>
        <dbReference type="ARBA" id="ARBA00023002"/>
    </source>
</evidence>
<proteinExistence type="inferred from homology"/>
<sequence>MTDSAELRRVLGAFTTGVTVVTTGWPRPHGMTANAFTSVSLDPPLILVCVAHTARLHRAIHEAGAFAVSVLSARQEPVARYFADSARPDGSAQFDQVEWFPGPHTAAPMLANAAAGLECKLDTVFDSGDHSIVIGEVVHAERDAELAASGALTFFDGGFRPLIPRIP</sequence>
<reference evidence="4 5" key="1">
    <citation type="submission" date="2020-10" db="EMBL/GenBank/DDBJ databases">
        <title>Identification of Nocardia species via Next-generation sequencing and recognition of intraspecies genetic diversity.</title>
        <authorList>
            <person name="Li P."/>
            <person name="Li P."/>
            <person name="Lu B."/>
        </authorList>
    </citation>
    <scope>NUCLEOTIDE SEQUENCE [LARGE SCALE GENOMIC DNA]</scope>
    <source>
        <strain evidence="4 5">BJ06-0157</strain>
    </source>
</reference>
<dbReference type="SMART" id="SM00903">
    <property type="entry name" value="Flavin_Reduct"/>
    <property type="match status" value="1"/>
</dbReference>
<accession>A0ABS0CJX6</accession>
<feature type="domain" description="Flavin reductase like" evidence="3">
    <location>
        <begin position="11"/>
        <end position="161"/>
    </location>
</feature>
<dbReference type="Proteomes" id="UP000702209">
    <property type="component" value="Unassembled WGS sequence"/>
</dbReference>
<dbReference type="SUPFAM" id="SSF50475">
    <property type="entry name" value="FMN-binding split barrel"/>
    <property type="match status" value="1"/>
</dbReference>
<dbReference type="InterPro" id="IPR050268">
    <property type="entry name" value="NADH-dep_flavin_reductase"/>
</dbReference>
<gene>
    <name evidence="4" type="ORF">IU459_05170</name>
</gene>
<protein>
    <submittedName>
        <fullName evidence="4">Flavin reductase</fullName>
    </submittedName>
</protein>
<dbReference type="EMBL" id="JADLQX010000003">
    <property type="protein sequence ID" value="MBF6296933.1"/>
    <property type="molecule type" value="Genomic_DNA"/>
</dbReference>
<dbReference type="Gene3D" id="2.30.110.10">
    <property type="entry name" value="Electron Transport, Fmn-binding Protein, Chain A"/>
    <property type="match status" value="1"/>
</dbReference>
<dbReference type="InterPro" id="IPR012349">
    <property type="entry name" value="Split_barrel_FMN-bd"/>
</dbReference>
<evidence type="ECO:0000313" key="4">
    <source>
        <dbReference type="EMBL" id="MBF6296933.1"/>
    </source>
</evidence>
<keyword evidence="2" id="KW-0560">Oxidoreductase</keyword>
<dbReference type="PANTHER" id="PTHR30466:SF1">
    <property type="entry name" value="FMN REDUCTASE (NADH) RUTF"/>
    <property type="match status" value="1"/>
</dbReference>
<evidence type="ECO:0000313" key="5">
    <source>
        <dbReference type="Proteomes" id="UP000702209"/>
    </source>
</evidence>
<organism evidence="4 5">
    <name type="scientific">Nocardia amamiensis</name>
    <dbReference type="NCBI Taxonomy" id="404578"/>
    <lineage>
        <taxon>Bacteria</taxon>
        <taxon>Bacillati</taxon>
        <taxon>Actinomycetota</taxon>
        <taxon>Actinomycetes</taxon>
        <taxon>Mycobacteriales</taxon>
        <taxon>Nocardiaceae</taxon>
        <taxon>Nocardia</taxon>
    </lineage>
</organism>
<dbReference type="InterPro" id="IPR002563">
    <property type="entry name" value="Flavin_Rdtase-like_dom"/>
</dbReference>
<evidence type="ECO:0000256" key="1">
    <source>
        <dbReference type="ARBA" id="ARBA00008898"/>
    </source>
</evidence>
<comment type="caution">
    <text evidence="4">The sequence shown here is derived from an EMBL/GenBank/DDBJ whole genome shotgun (WGS) entry which is preliminary data.</text>
</comment>
<dbReference type="Pfam" id="PF01613">
    <property type="entry name" value="Flavin_Reduct"/>
    <property type="match status" value="1"/>
</dbReference>